<dbReference type="EMBL" id="SJPX01000006">
    <property type="protein sequence ID" value="TWU46898.1"/>
    <property type="molecule type" value="Genomic_DNA"/>
</dbReference>
<evidence type="ECO:0000256" key="1">
    <source>
        <dbReference type="SAM" id="SignalP"/>
    </source>
</evidence>
<protein>
    <recommendedName>
        <fullName evidence="2">Tll0287-like domain-containing protein</fullName>
    </recommendedName>
</protein>
<evidence type="ECO:0000259" key="2">
    <source>
        <dbReference type="Pfam" id="PF11845"/>
    </source>
</evidence>
<feature type="domain" description="Tll0287-like" evidence="2">
    <location>
        <begin position="57"/>
        <end position="176"/>
    </location>
</feature>
<keyword evidence="1" id="KW-0732">Signal</keyword>
<dbReference type="InterPro" id="IPR021796">
    <property type="entry name" value="Tll0287-like_dom"/>
</dbReference>
<gene>
    <name evidence="3" type="ORF">Poly59_58720</name>
</gene>
<accession>A0A5C6ED97</accession>
<organism evidence="3 4">
    <name type="scientific">Rubripirellula reticaptiva</name>
    <dbReference type="NCBI Taxonomy" id="2528013"/>
    <lineage>
        <taxon>Bacteria</taxon>
        <taxon>Pseudomonadati</taxon>
        <taxon>Planctomycetota</taxon>
        <taxon>Planctomycetia</taxon>
        <taxon>Pirellulales</taxon>
        <taxon>Pirellulaceae</taxon>
        <taxon>Rubripirellula</taxon>
    </lineage>
</organism>
<dbReference type="Proteomes" id="UP000317977">
    <property type="component" value="Unassembled WGS sequence"/>
</dbReference>
<sequence precursor="true">MHKWLGNGSWTCWAVVAVVAMTVGNAVAFADDVQGKSGTTESETSKPAIAAPANVDEARDRSKLVHEIFRGTLQVVHRDLFDEDNGFAIPSRSLEDVFSELARSYDVDLKWLIVNADVLNIDHVAETDFEKQAVKVLAKGQPALEQVTENRFHYAGAITLHSQCLKCHVKRRTSNENRTAGLLISMPIAPDSSAP</sequence>
<keyword evidence="4" id="KW-1185">Reference proteome</keyword>
<comment type="caution">
    <text evidence="3">The sequence shown here is derived from an EMBL/GenBank/DDBJ whole genome shotgun (WGS) entry which is preliminary data.</text>
</comment>
<feature type="signal peptide" evidence="1">
    <location>
        <begin position="1"/>
        <end position="28"/>
    </location>
</feature>
<evidence type="ECO:0000313" key="3">
    <source>
        <dbReference type="EMBL" id="TWU46898.1"/>
    </source>
</evidence>
<name>A0A5C6ED97_9BACT</name>
<proteinExistence type="predicted"/>
<reference evidence="3 4" key="1">
    <citation type="submission" date="2019-02" db="EMBL/GenBank/DDBJ databases">
        <title>Deep-cultivation of Planctomycetes and their phenomic and genomic characterization uncovers novel biology.</title>
        <authorList>
            <person name="Wiegand S."/>
            <person name="Jogler M."/>
            <person name="Boedeker C."/>
            <person name="Pinto D."/>
            <person name="Vollmers J."/>
            <person name="Rivas-Marin E."/>
            <person name="Kohn T."/>
            <person name="Peeters S.H."/>
            <person name="Heuer A."/>
            <person name="Rast P."/>
            <person name="Oberbeckmann S."/>
            <person name="Bunk B."/>
            <person name="Jeske O."/>
            <person name="Meyerdierks A."/>
            <person name="Storesund J.E."/>
            <person name="Kallscheuer N."/>
            <person name="Luecker S."/>
            <person name="Lage O.M."/>
            <person name="Pohl T."/>
            <person name="Merkel B.J."/>
            <person name="Hornburger P."/>
            <person name="Mueller R.-W."/>
            <person name="Bruemmer F."/>
            <person name="Labrenz M."/>
            <person name="Spormann A.M."/>
            <person name="Op Den Camp H."/>
            <person name="Overmann J."/>
            <person name="Amann R."/>
            <person name="Jetten M.S.M."/>
            <person name="Mascher T."/>
            <person name="Medema M.H."/>
            <person name="Devos D.P."/>
            <person name="Kaster A.-K."/>
            <person name="Ovreas L."/>
            <person name="Rohde M."/>
            <person name="Galperin M.Y."/>
            <person name="Jogler C."/>
        </authorList>
    </citation>
    <scope>NUCLEOTIDE SEQUENCE [LARGE SCALE GENOMIC DNA]</scope>
    <source>
        <strain evidence="3 4">Poly59</strain>
    </source>
</reference>
<evidence type="ECO:0000313" key="4">
    <source>
        <dbReference type="Proteomes" id="UP000317977"/>
    </source>
</evidence>
<dbReference type="Pfam" id="PF11845">
    <property type="entry name" value="Tll0287-like"/>
    <property type="match status" value="1"/>
</dbReference>
<feature type="chain" id="PRO_5023078864" description="Tll0287-like domain-containing protein" evidence="1">
    <location>
        <begin position="29"/>
        <end position="195"/>
    </location>
</feature>
<dbReference type="AlphaFoldDB" id="A0A5C6ED97"/>